<comment type="pathway">
    <text evidence="2 11">Protein modification; protein sumoylation.</text>
</comment>
<dbReference type="Gene3D" id="3.10.290.20">
    <property type="entry name" value="Ubiquitin-like 2 activating enzyme e1b. Chain: B, domain 3"/>
    <property type="match status" value="1"/>
</dbReference>
<dbReference type="FunFam" id="3.40.50.720:FF:000618">
    <property type="entry name" value="SUMO-activating enzyme subunit 2"/>
    <property type="match status" value="1"/>
</dbReference>
<comment type="similarity">
    <text evidence="3 11">Belongs to the ubiquitin-activating E1 family.</text>
</comment>
<dbReference type="PANTHER" id="PTHR10953">
    <property type="entry name" value="UBIQUITIN-ACTIVATING ENZYME E1"/>
    <property type="match status" value="1"/>
</dbReference>
<dbReference type="Proteomes" id="UP000242381">
    <property type="component" value="Unassembled WGS sequence"/>
</dbReference>
<evidence type="ECO:0000256" key="2">
    <source>
        <dbReference type="ARBA" id="ARBA00004718"/>
    </source>
</evidence>
<evidence type="ECO:0000256" key="9">
    <source>
        <dbReference type="ARBA" id="ARBA00022840"/>
    </source>
</evidence>
<keyword evidence="5 11" id="KW-0479">Metal-binding</keyword>
<evidence type="ECO:0000313" key="19">
    <source>
        <dbReference type="EMBL" id="ORE15846.1"/>
    </source>
</evidence>
<dbReference type="InterPro" id="IPR000594">
    <property type="entry name" value="ThiF_NAD_FAD-bd"/>
</dbReference>
<dbReference type="GO" id="GO:0046872">
    <property type="term" value="F:metal ion binding"/>
    <property type="evidence" value="ECO:0007669"/>
    <property type="project" value="UniProtKB-KW"/>
</dbReference>
<dbReference type="InterPro" id="IPR028077">
    <property type="entry name" value="UAE_UbL_dom"/>
</dbReference>
<feature type="binding site" evidence="13">
    <location>
        <begin position="29"/>
        <end position="34"/>
    </location>
    <ligand>
        <name>ATP</name>
        <dbReference type="ChEBI" id="CHEBI:30616"/>
    </ligand>
</feature>
<dbReference type="PIRSF" id="PIRSF039133">
    <property type="entry name" value="SUMO_E1B"/>
    <property type="match status" value="1"/>
</dbReference>
<evidence type="ECO:0000256" key="6">
    <source>
        <dbReference type="ARBA" id="ARBA00022741"/>
    </source>
</evidence>
<feature type="binding site" evidence="13">
    <location>
        <begin position="122"/>
        <end position="127"/>
    </location>
    <ligand>
        <name>ATP</name>
        <dbReference type="ChEBI" id="CHEBI:30616"/>
    </ligand>
</feature>
<accession>A0A0A1PEL5</accession>
<keyword evidence="8 11" id="KW-0862">Zinc</keyword>
<evidence type="ECO:0000256" key="5">
    <source>
        <dbReference type="ARBA" id="ARBA00022723"/>
    </source>
</evidence>
<dbReference type="InterPro" id="IPR035985">
    <property type="entry name" value="Ubiquitin-activating_enz"/>
</dbReference>
<feature type="binding site" evidence="14">
    <location>
        <position position="163"/>
    </location>
    <ligand>
        <name>Zn(2+)</name>
        <dbReference type="ChEBI" id="CHEBI:29105"/>
    </ligand>
</feature>
<feature type="binding site" evidence="13">
    <location>
        <begin position="61"/>
        <end position="64"/>
    </location>
    <ligand>
        <name>ATP</name>
        <dbReference type="ChEBI" id="CHEBI:30616"/>
    </ligand>
</feature>
<dbReference type="InterPro" id="IPR042449">
    <property type="entry name" value="Ub-E1_IAD_1"/>
</dbReference>
<dbReference type="InterPro" id="IPR045886">
    <property type="entry name" value="ThiF/MoeB/HesA"/>
</dbReference>
<dbReference type="Pfam" id="PF10585">
    <property type="entry name" value="UBA_E1_SCCH"/>
    <property type="match status" value="1"/>
</dbReference>
<evidence type="ECO:0000256" key="13">
    <source>
        <dbReference type="PIRSR" id="PIRSR039133-2"/>
    </source>
</evidence>
<feature type="binding site" evidence="13">
    <location>
        <position position="77"/>
    </location>
    <ligand>
        <name>ATP</name>
        <dbReference type="ChEBI" id="CHEBI:30616"/>
    </ligand>
</feature>
<comment type="subcellular location">
    <subcellularLocation>
        <location evidence="1">Nucleus</location>
    </subcellularLocation>
</comment>
<evidence type="ECO:0000256" key="11">
    <source>
        <dbReference type="PIRNR" id="PIRNR039133"/>
    </source>
</evidence>
<feature type="binding site" evidence="14">
    <location>
        <position position="166"/>
    </location>
    <ligand>
        <name>Zn(2+)</name>
        <dbReference type="ChEBI" id="CHEBI:29105"/>
    </ligand>
</feature>
<dbReference type="AlphaFoldDB" id="A0A0A1PEL5"/>
<dbReference type="Pfam" id="PF00899">
    <property type="entry name" value="ThiF"/>
    <property type="match status" value="1"/>
</dbReference>
<proteinExistence type="inferred from homology"/>
<dbReference type="PROSITE" id="PS00865">
    <property type="entry name" value="UBIQUITIN_ACTIVAT_2"/>
    <property type="match status" value="1"/>
</dbReference>
<dbReference type="GO" id="GO:0031510">
    <property type="term" value="C:SUMO activating enzyme complex"/>
    <property type="evidence" value="ECO:0007669"/>
    <property type="project" value="UniProtKB-UniRule"/>
</dbReference>
<dbReference type="Gene3D" id="3.50.50.80">
    <property type="entry name" value="Ubiquitin-activating enzyme E1, inactive adenylation domain, subdomain 1"/>
    <property type="match status" value="1"/>
</dbReference>
<sequence length="589" mass="65691">MTGREAYNRAILGEELYNKVANSRVLLVGAGGIGCELLKNLVLSGFRDIEVIDLDTIDISNLNRQFLFQRQHVKKAKAHVAKESALKFNPSVKINSTQANIKDPQFNVQWFKQFTLVLNALDNLDARRHVNAMCLAANIPLVESGTQGYLGQAYVIKKDVTECFDCQPKPTPTTYPVCTIRSTPSAPIHCIVWAKSYLFSQLFSNSEDEDVLEPDSSEENANELAALARETEELKAIKAAAGSTDYPKMVFDKVFNVDVQRLLSMESMWKNRKKPSPLNYDMMVKSLQEKTKEQKEDGQMLPDQKVWSLEENFDVFKETVTRLSSRLVKEKEKNPEATLSFDKDDEDAMKFVTAASNLRAHIFHIPTKSLFDAKSMAGNIIPAIATTNAVIAGVVVMKAFGVLRGNIENNKRIYLTTGSRLVQEANSQPNPECHVCRSNTASVAVNFEMATLNDLIQKVILPPVEKGGAGVPEDEVAIMDGSRIIYDIEYDDNVNSPLKDIGLKPGTILRVSDDDGNDLDLILETIESKDDLVRLMTPIPSTKPVLKRKYSDLEVNRDDAKKAKTSHQDMNDGEVVILEDDDELVVLDD</sequence>
<feature type="binding site" evidence="14">
    <location>
        <position position="433"/>
    </location>
    <ligand>
        <name>Zn(2+)</name>
        <dbReference type="ChEBI" id="CHEBI:29105"/>
    </ligand>
</feature>
<evidence type="ECO:0000259" key="17">
    <source>
        <dbReference type="Pfam" id="PF10585"/>
    </source>
</evidence>
<feature type="domain" description="Ubiquitin/SUMO-activating enzyme ubiquitin-like" evidence="18">
    <location>
        <begin position="443"/>
        <end position="519"/>
    </location>
</feature>
<evidence type="ECO:0000259" key="18">
    <source>
        <dbReference type="Pfam" id="PF14732"/>
    </source>
</evidence>
<dbReference type="InterPro" id="IPR030661">
    <property type="entry name" value="Uba2"/>
</dbReference>
<dbReference type="OMA" id="TPSEHIH"/>
<evidence type="ECO:0000313" key="20">
    <source>
        <dbReference type="Proteomes" id="UP000242381"/>
    </source>
</evidence>
<keyword evidence="10" id="KW-0539">Nucleus</keyword>
<evidence type="ECO:0000256" key="10">
    <source>
        <dbReference type="ARBA" id="ARBA00023242"/>
    </source>
</evidence>
<feature type="active site" description="Glycyl thioester intermediate" evidence="12 15">
    <location>
        <position position="178"/>
    </location>
</feature>
<feature type="binding site" evidence="13">
    <location>
        <position position="53"/>
    </location>
    <ligand>
        <name>ATP</name>
        <dbReference type="ChEBI" id="CHEBI:30616"/>
    </ligand>
</feature>
<evidence type="ECO:0000256" key="8">
    <source>
        <dbReference type="ARBA" id="ARBA00022833"/>
    </source>
</evidence>
<dbReference type="Pfam" id="PF14732">
    <property type="entry name" value="UAE_UbL"/>
    <property type="match status" value="1"/>
</dbReference>
<feature type="domain" description="Ubiquitin-activating enzyme SCCH" evidence="17">
    <location>
        <begin position="283"/>
        <end position="374"/>
    </location>
</feature>
<dbReference type="PANTHER" id="PTHR10953:SF5">
    <property type="entry name" value="SUMO-ACTIVATING ENZYME SUBUNIT 2"/>
    <property type="match status" value="1"/>
</dbReference>
<evidence type="ECO:0000259" key="16">
    <source>
        <dbReference type="Pfam" id="PF00899"/>
    </source>
</evidence>
<evidence type="ECO:0000256" key="12">
    <source>
        <dbReference type="PIRSR" id="PIRSR039133-1"/>
    </source>
</evidence>
<keyword evidence="9 11" id="KW-0067">ATP-binding</keyword>
<dbReference type="GO" id="GO:0016740">
    <property type="term" value="F:transferase activity"/>
    <property type="evidence" value="ECO:0007669"/>
    <property type="project" value="UniProtKB-KW"/>
</dbReference>
<feature type="binding site" evidence="14">
    <location>
        <position position="436"/>
    </location>
    <ligand>
        <name>Zn(2+)</name>
        <dbReference type="ChEBI" id="CHEBI:29105"/>
    </ligand>
</feature>
<evidence type="ECO:0000256" key="7">
    <source>
        <dbReference type="ARBA" id="ARBA00022786"/>
    </source>
</evidence>
<evidence type="ECO:0000256" key="1">
    <source>
        <dbReference type="ARBA" id="ARBA00004123"/>
    </source>
</evidence>
<dbReference type="VEuPathDB" id="FungiDB:BCV72DRAFT_286123"/>
<gene>
    <name evidence="19" type="ORF">BCV71DRAFT_292605</name>
</gene>
<evidence type="ECO:0000256" key="14">
    <source>
        <dbReference type="PIRSR" id="PIRSR039133-3"/>
    </source>
</evidence>
<dbReference type="GO" id="GO:0019948">
    <property type="term" value="F:SUMO activating enzyme activity"/>
    <property type="evidence" value="ECO:0007669"/>
    <property type="project" value="UniProtKB-UniRule"/>
</dbReference>
<dbReference type="InterPro" id="IPR023318">
    <property type="entry name" value="Ub_act_enz_dom_a_sf"/>
</dbReference>
<comment type="subunit">
    <text evidence="11">Heterodimer.</text>
</comment>
<evidence type="ECO:0000256" key="4">
    <source>
        <dbReference type="ARBA" id="ARBA00022679"/>
    </source>
</evidence>
<keyword evidence="7 11" id="KW-0833">Ubl conjugation pathway</keyword>
<keyword evidence="4" id="KW-0808">Transferase</keyword>
<protein>
    <recommendedName>
        <fullName evidence="11">Ubiquitin-activating enzyme E1-like</fullName>
    </recommendedName>
</protein>
<dbReference type="Gene3D" id="1.10.10.520">
    <property type="entry name" value="Ubiquitin activating enzymes (Uba3). Chain: B, domain 2"/>
    <property type="match status" value="1"/>
</dbReference>
<dbReference type="GO" id="GO:0005737">
    <property type="term" value="C:cytoplasm"/>
    <property type="evidence" value="ECO:0007669"/>
    <property type="project" value="TreeGrafter"/>
</dbReference>
<dbReference type="UniPathway" id="UPA00886"/>
<organism evidence="19 20">
    <name type="scientific">Rhizopus microsporus</name>
    <dbReference type="NCBI Taxonomy" id="58291"/>
    <lineage>
        <taxon>Eukaryota</taxon>
        <taxon>Fungi</taxon>
        <taxon>Fungi incertae sedis</taxon>
        <taxon>Mucoromycota</taxon>
        <taxon>Mucoromycotina</taxon>
        <taxon>Mucoromycetes</taxon>
        <taxon>Mucorales</taxon>
        <taxon>Mucorineae</taxon>
        <taxon>Rhizopodaceae</taxon>
        <taxon>Rhizopus</taxon>
    </lineage>
</organism>
<dbReference type="EMBL" id="KV921407">
    <property type="protein sequence ID" value="ORE15846.1"/>
    <property type="molecule type" value="Genomic_DNA"/>
</dbReference>
<dbReference type="InterPro" id="IPR033127">
    <property type="entry name" value="UBQ-activ_enz_E1_Cys_AS"/>
</dbReference>
<dbReference type="PROSITE" id="PS51257">
    <property type="entry name" value="PROKAR_LIPOPROTEIN"/>
    <property type="match status" value="1"/>
</dbReference>
<name>A0A0A1PEL5_RHIZD</name>
<dbReference type="SUPFAM" id="SSF69572">
    <property type="entry name" value="Activating enzymes of the ubiquitin-like proteins"/>
    <property type="match status" value="1"/>
</dbReference>
<evidence type="ECO:0000256" key="3">
    <source>
        <dbReference type="ARBA" id="ARBA00005673"/>
    </source>
</evidence>
<reference evidence="19 20" key="1">
    <citation type="journal article" date="2016" name="Proc. Natl. Acad. Sci. U.S.A.">
        <title>Lipid metabolic changes in an early divergent fungus govern the establishment of a mutualistic symbiosis with endobacteria.</title>
        <authorList>
            <person name="Lastovetsky O.A."/>
            <person name="Gaspar M.L."/>
            <person name="Mondo S.J."/>
            <person name="LaButti K.M."/>
            <person name="Sandor L."/>
            <person name="Grigoriev I.V."/>
            <person name="Henry S.A."/>
            <person name="Pawlowska T.E."/>
        </authorList>
    </citation>
    <scope>NUCLEOTIDE SEQUENCE [LARGE SCALE GENOMIC DNA]</scope>
    <source>
        <strain evidence="19 20">ATCC 11559</strain>
    </source>
</reference>
<keyword evidence="6 11" id="KW-0547">Nucleotide-binding</keyword>
<dbReference type="InterPro" id="IPR019572">
    <property type="entry name" value="UBA_E1_SCCH"/>
</dbReference>
<evidence type="ECO:0000256" key="15">
    <source>
        <dbReference type="PROSITE-ProRule" id="PRU10132"/>
    </source>
</evidence>
<dbReference type="GO" id="GO:0016925">
    <property type="term" value="P:protein sumoylation"/>
    <property type="evidence" value="ECO:0007669"/>
    <property type="project" value="UniProtKB-UniRule"/>
</dbReference>
<feature type="domain" description="THIF-type NAD/FAD binding fold" evidence="16">
    <location>
        <begin position="10"/>
        <end position="434"/>
    </location>
</feature>
<dbReference type="FunFam" id="3.50.50.80:FF:000002">
    <property type="entry name" value="SUMO-activating enzyme subunit 2"/>
    <property type="match status" value="1"/>
</dbReference>
<dbReference type="GO" id="GO:0005524">
    <property type="term" value="F:ATP binding"/>
    <property type="evidence" value="ECO:0007669"/>
    <property type="project" value="UniProtKB-UniRule"/>
</dbReference>